<reference evidence="1 2" key="1">
    <citation type="submission" date="2020-03" db="EMBL/GenBank/DDBJ databases">
        <title>Sequencing the genomes of 1000 actinobacteria strains.</title>
        <authorList>
            <person name="Klenk H.-P."/>
        </authorList>
    </citation>
    <scope>NUCLEOTIDE SEQUENCE [LARGE SCALE GENOMIC DNA]</scope>
    <source>
        <strain evidence="1 2">DSM 44556</strain>
    </source>
</reference>
<name>A0A7X5TYE4_9MYCO</name>
<comment type="caution">
    <text evidence="1">The sequence shown here is derived from an EMBL/GenBank/DDBJ whole genome shotgun (WGS) entry which is preliminary data.</text>
</comment>
<organism evidence="1 2">
    <name type="scientific">Mycolicibacterium fluoranthenivorans</name>
    <dbReference type="NCBI Taxonomy" id="258505"/>
    <lineage>
        <taxon>Bacteria</taxon>
        <taxon>Bacillati</taxon>
        <taxon>Actinomycetota</taxon>
        <taxon>Actinomycetes</taxon>
        <taxon>Mycobacteriales</taxon>
        <taxon>Mycobacteriaceae</taxon>
        <taxon>Mycolicibacterium</taxon>
    </lineage>
</organism>
<dbReference type="AlphaFoldDB" id="A0A7X5TYE4"/>
<evidence type="ECO:0000313" key="2">
    <source>
        <dbReference type="Proteomes" id="UP000547444"/>
    </source>
</evidence>
<proteinExistence type="predicted"/>
<keyword evidence="2" id="KW-1185">Reference proteome</keyword>
<sequence>MSNVPGASSRAFLTFDALASSTDDLVLGGESVGEPVMDVKGGLSISSGGQYIGFAGIDSHSAVPGDSDGGRDALDELVILSGDAGFRQGSM</sequence>
<evidence type="ECO:0000313" key="1">
    <source>
        <dbReference type="EMBL" id="NIH95029.1"/>
    </source>
</evidence>
<dbReference type="RefSeq" id="WP_263988144.1">
    <property type="nucleotide sequence ID" value="NZ_JACKUU010000033.1"/>
</dbReference>
<gene>
    <name evidence="1" type="ORF">FHU31_001985</name>
</gene>
<dbReference type="EMBL" id="JAANOW010000001">
    <property type="protein sequence ID" value="NIH95029.1"/>
    <property type="molecule type" value="Genomic_DNA"/>
</dbReference>
<protein>
    <submittedName>
        <fullName evidence="1">Uncharacterized protein</fullName>
    </submittedName>
</protein>
<accession>A0A7X5TYE4</accession>
<dbReference type="Proteomes" id="UP000547444">
    <property type="component" value="Unassembled WGS sequence"/>
</dbReference>